<reference evidence="3" key="1">
    <citation type="submission" date="2019-12" db="UniProtKB">
        <authorList>
            <consortium name="WormBaseParasite"/>
        </authorList>
    </citation>
    <scope>IDENTIFICATION</scope>
</reference>
<evidence type="ECO:0000256" key="1">
    <source>
        <dbReference type="SAM" id="MobiDB-lite"/>
    </source>
</evidence>
<name>A0A5S6QXF4_TRIMR</name>
<dbReference type="WBParaSite" id="TMUE_3000011577.1">
    <property type="protein sequence ID" value="TMUE_3000011577.1"/>
    <property type="gene ID" value="WBGene00301347"/>
</dbReference>
<keyword evidence="2" id="KW-1185">Reference proteome</keyword>
<proteinExistence type="predicted"/>
<evidence type="ECO:0000313" key="3">
    <source>
        <dbReference type="WBParaSite" id="TMUE_3000011577.1"/>
    </source>
</evidence>
<feature type="region of interest" description="Disordered" evidence="1">
    <location>
        <begin position="1"/>
        <end position="25"/>
    </location>
</feature>
<dbReference type="AlphaFoldDB" id="A0A5S6QXF4"/>
<sequence>MGTTTKAKPVWRTAPHPKRAPTSEGRTLLAPIQRSRRKSEGGAFDACRNEVTEPTGDDHTRTLARHFLALAVGIRTFCYANVTDDRANRLSFPATSRRGATFVPLAGRHKWAPNAPLLRTATGIANARPIGAPFLSSSFGGTGESTSPCLINTSAAPLEFLPFALPLGRLPKRRQLPSLLGRPALLWHPPRTTATAVVLVVVDRKQAEIHSSKS</sequence>
<evidence type="ECO:0000313" key="2">
    <source>
        <dbReference type="Proteomes" id="UP000046395"/>
    </source>
</evidence>
<protein>
    <submittedName>
        <fullName evidence="3">Uncharacterized protein</fullName>
    </submittedName>
</protein>
<organism evidence="2 3">
    <name type="scientific">Trichuris muris</name>
    <name type="common">Mouse whipworm</name>
    <dbReference type="NCBI Taxonomy" id="70415"/>
    <lineage>
        <taxon>Eukaryota</taxon>
        <taxon>Metazoa</taxon>
        <taxon>Ecdysozoa</taxon>
        <taxon>Nematoda</taxon>
        <taxon>Enoplea</taxon>
        <taxon>Dorylaimia</taxon>
        <taxon>Trichinellida</taxon>
        <taxon>Trichuridae</taxon>
        <taxon>Trichuris</taxon>
    </lineage>
</organism>
<dbReference type="Proteomes" id="UP000046395">
    <property type="component" value="Unassembled WGS sequence"/>
</dbReference>
<accession>A0A5S6QXF4</accession>